<keyword evidence="2" id="KW-1185">Reference proteome</keyword>
<reference evidence="1 2" key="1">
    <citation type="journal article" date="2021" name="ISME Commun">
        <title>Automated analysis of genomic sequences facilitates high-throughput and comprehensive description of bacteria.</title>
        <authorList>
            <person name="Hitch T.C.A."/>
        </authorList>
    </citation>
    <scope>NUCLEOTIDE SEQUENCE [LARGE SCALE GENOMIC DNA]</scope>
    <source>
        <strain evidence="1 2">Sanger_03</strain>
    </source>
</reference>
<proteinExistence type="predicted"/>
<protein>
    <submittedName>
        <fullName evidence="1">Uncharacterized protein</fullName>
    </submittedName>
</protein>
<dbReference type="Proteomes" id="UP001652431">
    <property type="component" value="Unassembled WGS sequence"/>
</dbReference>
<comment type="caution">
    <text evidence="1">The sequence shown here is derived from an EMBL/GenBank/DDBJ whole genome shotgun (WGS) entry which is preliminary data.</text>
</comment>
<name>A0ABT2RP55_9FIRM</name>
<evidence type="ECO:0000313" key="1">
    <source>
        <dbReference type="EMBL" id="MCU6687187.1"/>
    </source>
</evidence>
<accession>A0ABT2RP55</accession>
<evidence type="ECO:0000313" key="2">
    <source>
        <dbReference type="Proteomes" id="UP001652431"/>
    </source>
</evidence>
<dbReference type="EMBL" id="JAOQJU010000015">
    <property type="protein sequence ID" value="MCU6687187.1"/>
    <property type="molecule type" value="Genomic_DNA"/>
</dbReference>
<gene>
    <name evidence="1" type="ORF">OCV99_11675</name>
</gene>
<organism evidence="1 2">
    <name type="scientific">Dorea acetigenes</name>
    <dbReference type="NCBI Taxonomy" id="2981787"/>
    <lineage>
        <taxon>Bacteria</taxon>
        <taxon>Bacillati</taxon>
        <taxon>Bacillota</taxon>
        <taxon>Clostridia</taxon>
        <taxon>Lachnospirales</taxon>
        <taxon>Lachnospiraceae</taxon>
        <taxon>Dorea</taxon>
    </lineage>
</organism>
<sequence length="48" mass="5819">MEQTKKVSFPMIARYNCAIRYIIENGLDVNYVMQPQMTRRTMELYTRN</sequence>
<dbReference type="RefSeq" id="WP_262575500.1">
    <property type="nucleotide sequence ID" value="NZ_JAOQJU010000015.1"/>
</dbReference>